<dbReference type="InterPro" id="IPR058240">
    <property type="entry name" value="rSAM_sf"/>
</dbReference>
<keyword evidence="1" id="KW-0949">S-adenosyl-L-methionine</keyword>
<reference evidence="6" key="1">
    <citation type="journal article" date="2014" name="Front. Microbiol.">
        <title>High frequency of phylogenetically diverse reductive dehalogenase-homologous genes in deep subseafloor sedimentary metagenomes.</title>
        <authorList>
            <person name="Kawai M."/>
            <person name="Futagami T."/>
            <person name="Toyoda A."/>
            <person name="Takaki Y."/>
            <person name="Nishi S."/>
            <person name="Hori S."/>
            <person name="Arai W."/>
            <person name="Tsubouchi T."/>
            <person name="Morono Y."/>
            <person name="Uchiyama I."/>
            <person name="Ito T."/>
            <person name="Fujiyama A."/>
            <person name="Inagaki F."/>
            <person name="Takami H."/>
        </authorList>
    </citation>
    <scope>NUCLEOTIDE SEQUENCE</scope>
    <source>
        <strain evidence="6">Expedition CK06-06</strain>
    </source>
</reference>
<dbReference type="GO" id="GO:0051536">
    <property type="term" value="F:iron-sulfur cluster binding"/>
    <property type="evidence" value="ECO:0007669"/>
    <property type="project" value="UniProtKB-KW"/>
</dbReference>
<organism evidence="6">
    <name type="scientific">marine sediment metagenome</name>
    <dbReference type="NCBI Taxonomy" id="412755"/>
    <lineage>
        <taxon>unclassified sequences</taxon>
        <taxon>metagenomes</taxon>
        <taxon>ecological metagenomes</taxon>
    </lineage>
</organism>
<name>X1GZ82_9ZZZZ</name>
<keyword evidence="3" id="KW-0408">Iron</keyword>
<evidence type="ECO:0000256" key="3">
    <source>
        <dbReference type="ARBA" id="ARBA00023004"/>
    </source>
</evidence>
<evidence type="ECO:0000313" key="6">
    <source>
        <dbReference type="EMBL" id="GAH50150.1"/>
    </source>
</evidence>
<dbReference type="PROSITE" id="PS51918">
    <property type="entry name" value="RADICAL_SAM"/>
    <property type="match status" value="1"/>
</dbReference>
<dbReference type="InterPro" id="IPR007197">
    <property type="entry name" value="rSAM"/>
</dbReference>
<feature type="non-terminal residue" evidence="6">
    <location>
        <position position="172"/>
    </location>
</feature>
<dbReference type="InterPro" id="IPR013785">
    <property type="entry name" value="Aldolase_TIM"/>
</dbReference>
<evidence type="ECO:0000256" key="2">
    <source>
        <dbReference type="ARBA" id="ARBA00022723"/>
    </source>
</evidence>
<evidence type="ECO:0000256" key="4">
    <source>
        <dbReference type="ARBA" id="ARBA00023014"/>
    </source>
</evidence>
<dbReference type="GO" id="GO:0046872">
    <property type="term" value="F:metal ion binding"/>
    <property type="evidence" value="ECO:0007669"/>
    <property type="project" value="UniProtKB-KW"/>
</dbReference>
<dbReference type="CDD" id="cd01335">
    <property type="entry name" value="Radical_SAM"/>
    <property type="match status" value="1"/>
</dbReference>
<accession>X1GZ82</accession>
<protein>
    <recommendedName>
        <fullName evidence="5">Radical SAM core domain-containing protein</fullName>
    </recommendedName>
</protein>
<proteinExistence type="predicted"/>
<evidence type="ECO:0000256" key="1">
    <source>
        <dbReference type="ARBA" id="ARBA00022691"/>
    </source>
</evidence>
<dbReference type="SUPFAM" id="SSF102114">
    <property type="entry name" value="Radical SAM enzymes"/>
    <property type="match status" value="1"/>
</dbReference>
<dbReference type="EMBL" id="BARU01019220">
    <property type="protein sequence ID" value="GAH50150.1"/>
    <property type="molecule type" value="Genomic_DNA"/>
</dbReference>
<comment type="caution">
    <text evidence="6">The sequence shown here is derived from an EMBL/GenBank/DDBJ whole genome shotgun (WGS) entry which is preliminary data.</text>
</comment>
<feature type="domain" description="Radical SAM core" evidence="5">
    <location>
        <begin position="1"/>
        <end position="172"/>
    </location>
</feature>
<gene>
    <name evidence="6" type="ORF">S03H2_31676</name>
</gene>
<keyword evidence="2" id="KW-0479">Metal-binding</keyword>
<dbReference type="GO" id="GO:0003824">
    <property type="term" value="F:catalytic activity"/>
    <property type="evidence" value="ECO:0007669"/>
    <property type="project" value="InterPro"/>
</dbReference>
<keyword evidence="4" id="KW-0411">Iron-sulfur</keyword>
<dbReference type="AlphaFoldDB" id="X1GZ82"/>
<dbReference type="Gene3D" id="3.20.20.70">
    <property type="entry name" value="Aldolase class I"/>
    <property type="match status" value="1"/>
</dbReference>
<dbReference type="Pfam" id="PF04055">
    <property type="entry name" value="Radical_SAM"/>
    <property type="match status" value="1"/>
</dbReference>
<sequence>MKTPEQLAEVALKAKKLDSVKHIVLTTGSDRPPGKEIGYLSRCASAIKEATGLPIHAQFLPPSEPDRIFELKEAGVDTVGVHIDSFDFEILSRVAPIKASIALNRYEETWKMAVDLFGPNQVSSFLLVGLGEKANSVIWGSEFLADLGVYPLIVPLRPIPRSLMEDSIPPDP</sequence>
<evidence type="ECO:0000259" key="5">
    <source>
        <dbReference type="PROSITE" id="PS51918"/>
    </source>
</evidence>